<dbReference type="NCBIfam" id="TIGR01557">
    <property type="entry name" value="myb_SHAQKYF"/>
    <property type="match status" value="1"/>
</dbReference>
<gene>
    <name evidence="9" type="primary">EVM0017843.1</name>
    <name evidence="10" type="synonym">EVM0029854.1</name>
</gene>
<name>A0A896W2H6_MELAB</name>
<proteinExistence type="predicted"/>
<feature type="modified residue" description="4-aspartylphosphate" evidence="6">
    <location>
        <position position="65"/>
    </location>
</feature>
<dbReference type="GO" id="GO:0003677">
    <property type="term" value="F:DNA binding"/>
    <property type="evidence" value="ECO:0007669"/>
    <property type="project" value="InterPro"/>
</dbReference>
<dbReference type="GO" id="GO:0009736">
    <property type="term" value="P:cytokinin-activated signaling pathway"/>
    <property type="evidence" value="ECO:0007669"/>
    <property type="project" value="InterPro"/>
</dbReference>
<dbReference type="InterPro" id="IPR011006">
    <property type="entry name" value="CheY-like_superfamily"/>
</dbReference>
<dbReference type="AlphaFoldDB" id="A0A896W2H6"/>
<keyword evidence="3" id="KW-0805">Transcription regulation</keyword>
<keyword evidence="6" id="KW-0597">Phosphoprotein</keyword>
<dbReference type="Gene3D" id="1.10.10.60">
    <property type="entry name" value="Homeodomain-like"/>
    <property type="match status" value="1"/>
</dbReference>
<keyword evidence="5" id="KW-0539">Nucleus</keyword>
<evidence type="ECO:0000313" key="9">
    <source>
        <dbReference type="EMBL" id="QSD99744.1"/>
    </source>
</evidence>
<dbReference type="PROSITE" id="PS50110">
    <property type="entry name" value="RESPONSE_REGULATORY"/>
    <property type="match status" value="1"/>
</dbReference>
<dbReference type="Gene3D" id="3.40.50.2300">
    <property type="match status" value="1"/>
</dbReference>
<dbReference type="SUPFAM" id="SSF46689">
    <property type="entry name" value="Homeodomain-like"/>
    <property type="match status" value="1"/>
</dbReference>
<dbReference type="SMART" id="SM00448">
    <property type="entry name" value="REC"/>
    <property type="match status" value="1"/>
</dbReference>
<dbReference type="PANTHER" id="PTHR43874:SF206">
    <property type="entry name" value="RESPONSE REGULATOR RECEIVER DOMAIN PROTEIN"/>
    <property type="match status" value="1"/>
</dbReference>
<evidence type="ECO:0000256" key="7">
    <source>
        <dbReference type="SAM" id="MobiDB-lite"/>
    </source>
</evidence>
<sequence>MALFTHNPSFPVGLKVIAIDHDITHLNTIQDMCNRFHYHVTKCSTASDALNLLERKECFDVMLIDDHMPNMDAYHFVQHATEQLNIPVIMMSFDPTESSVMNSISYGACAYWTKPLYEEQFKNMWQHVVRKCLMENKELQINGSSEVQGVRKRGRDDDNSSNEDDNGSNETNAKNARLSWSPKLHQRFLWAINQLGLDKAKPKMILKVMDVRDLTVGHVASHLQKYRNHLKRSADETKRTRKKSKFSVSFQAEWIDQDQSRDFEWIDQEDRSRDFQAEQNYDFEAEWIDCGTASYLHNLMA</sequence>
<evidence type="ECO:0000256" key="6">
    <source>
        <dbReference type="PROSITE-ProRule" id="PRU00169"/>
    </source>
</evidence>
<dbReference type="CDD" id="cd17584">
    <property type="entry name" value="REC_typeB_ARR-like"/>
    <property type="match status" value="1"/>
</dbReference>
<dbReference type="GO" id="GO:0005634">
    <property type="term" value="C:nucleus"/>
    <property type="evidence" value="ECO:0007669"/>
    <property type="project" value="UniProtKB-SubCell"/>
</dbReference>
<dbReference type="InterPro" id="IPR009057">
    <property type="entry name" value="Homeodomain-like_sf"/>
</dbReference>
<evidence type="ECO:0000256" key="4">
    <source>
        <dbReference type="ARBA" id="ARBA00023163"/>
    </source>
</evidence>
<dbReference type="EMBL" id="MW302605">
    <property type="protein sequence ID" value="QSD99759.1"/>
    <property type="molecule type" value="Genomic_DNA"/>
</dbReference>
<dbReference type="SUPFAM" id="SSF52172">
    <property type="entry name" value="CheY-like"/>
    <property type="match status" value="1"/>
</dbReference>
<dbReference type="InterPro" id="IPR001789">
    <property type="entry name" value="Sig_transdc_resp-reg_receiver"/>
</dbReference>
<dbReference type="GO" id="GO:0000160">
    <property type="term" value="P:phosphorelay signal transduction system"/>
    <property type="evidence" value="ECO:0007669"/>
    <property type="project" value="UniProtKB-KW"/>
</dbReference>
<evidence type="ECO:0000313" key="10">
    <source>
        <dbReference type="EMBL" id="QSD99759.1"/>
    </source>
</evidence>
<feature type="domain" description="Response regulatory" evidence="8">
    <location>
        <begin position="15"/>
        <end position="129"/>
    </location>
</feature>
<evidence type="ECO:0000256" key="2">
    <source>
        <dbReference type="ARBA" id="ARBA00023012"/>
    </source>
</evidence>
<keyword evidence="4" id="KW-0804">Transcription</keyword>
<dbReference type="InterPro" id="IPR045279">
    <property type="entry name" value="ARR-like"/>
</dbReference>
<keyword evidence="2" id="KW-0902">Two-component regulatory system</keyword>
<protein>
    <submittedName>
        <fullName evidence="9">MYB family transcription factor</fullName>
    </submittedName>
</protein>
<reference evidence="9" key="1">
    <citation type="journal article" name="Plants (Basel)">
        <title>NAC and MYB Families and Lignin Biosynthesis-Related Members Identification and Expression Analysis in Melilotus albus.</title>
        <authorList>
            <person name="Chen L."/>
            <person name="Wu F."/>
            <person name="Zhang J."/>
        </authorList>
    </citation>
    <scope>NUCLEOTIDE SEQUENCE</scope>
</reference>
<dbReference type="InterPro" id="IPR006447">
    <property type="entry name" value="Myb_dom_plants"/>
</dbReference>
<organism evidence="9">
    <name type="scientific">Melilotus albus</name>
    <name type="common">White sweet clover</name>
    <name type="synonym">Melilotus officinalis subsp. albus</name>
    <dbReference type="NCBI Taxonomy" id="47082"/>
    <lineage>
        <taxon>Eukaryota</taxon>
        <taxon>Viridiplantae</taxon>
        <taxon>Streptophyta</taxon>
        <taxon>Embryophyta</taxon>
        <taxon>Tracheophyta</taxon>
        <taxon>Spermatophyta</taxon>
        <taxon>Magnoliopsida</taxon>
        <taxon>eudicotyledons</taxon>
        <taxon>Gunneridae</taxon>
        <taxon>Pentapetalae</taxon>
        <taxon>rosids</taxon>
        <taxon>fabids</taxon>
        <taxon>Fabales</taxon>
        <taxon>Fabaceae</taxon>
        <taxon>Papilionoideae</taxon>
        <taxon>50 kb inversion clade</taxon>
        <taxon>NPAAA clade</taxon>
        <taxon>Hologalegina</taxon>
        <taxon>IRL clade</taxon>
        <taxon>Trifolieae</taxon>
        <taxon>Melilotus</taxon>
    </lineage>
</organism>
<evidence type="ECO:0000256" key="3">
    <source>
        <dbReference type="ARBA" id="ARBA00023015"/>
    </source>
</evidence>
<feature type="region of interest" description="Disordered" evidence="7">
    <location>
        <begin position="144"/>
        <end position="177"/>
    </location>
</feature>
<comment type="subcellular location">
    <subcellularLocation>
        <location evidence="1">Nucleus</location>
    </subcellularLocation>
</comment>
<accession>A0A896W2H6</accession>
<dbReference type="Pfam" id="PF00072">
    <property type="entry name" value="Response_reg"/>
    <property type="match status" value="1"/>
</dbReference>
<dbReference type="FunFam" id="1.10.10.60:FF:000007">
    <property type="entry name" value="Two-component response regulator"/>
    <property type="match status" value="1"/>
</dbReference>
<evidence type="ECO:0000259" key="8">
    <source>
        <dbReference type="PROSITE" id="PS50110"/>
    </source>
</evidence>
<evidence type="ECO:0000256" key="5">
    <source>
        <dbReference type="ARBA" id="ARBA00023242"/>
    </source>
</evidence>
<dbReference type="PANTHER" id="PTHR43874">
    <property type="entry name" value="TWO-COMPONENT RESPONSE REGULATOR"/>
    <property type="match status" value="1"/>
</dbReference>
<evidence type="ECO:0000256" key="1">
    <source>
        <dbReference type="ARBA" id="ARBA00004123"/>
    </source>
</evidence>
<dbReference type="EMBL" id="MW302590">
    <property type="protein sequence ID" value="QSD99744.1"/>
    <property type="molecule type" value="Genomic_DNA"/>
</dbReference>